<dbReference type="PANTHER" id="PTHR21436:SF2">
    <property type="entry name" value="COILED-COIL DOMAIN-CONTAINING PROTEIN 142"/>
    <property type="match status" value="1"/>
</dbReference>
<evidence type="ECO:0000313" key="3">
    <source>
        <dbReference type="EMBL" id="KAK7141777.1"/>
    </source>
</evidence>
<dbReference type="Proteomes" id="UP001364617">
    <property type="component" value="Unassembled WGS sequence"/>
</dbReference>
<evidence type="ECO:0000259" key="2">
    <source>
        <dbReference type="Pfam" id="PF14923"/>
    </source>
</evidence>
<accession>A0AAN9H2A7</accession>
<name>A0AAN9H2A7_9TELE</name>
<gene>
    <name evidence="3" type="ORF">R3I93_015814</name>
</gene>
<proteinExistence type="predicted"/>
<evidence type="ECO:0000256" key="1">
    <source>
        <dbReference type="SAM" id="MobiDB-lite"/>
    </source>
</evidence>
<evidence type="ECO:0000313" key="4">
    <source>
        <dbReference type="Proteomes" id="UP001364617"/>
    </source>
</evidence>
<dbReference type="AlphaFoldDB" id="A0AAN9H2A7"/>
<sequence length="962" mass="108531">MAHSSGGSQEEHTHTNTDKTDSSAADSPENQRSDHGQSRPSDLSEILPEEYISNDKFDASWYQGPFTKSLQRAEALFRARLNPSLKWLMRQKSRDGSWDSESESCSSRSVQRLGQALPSLGSQCLALRDPASGARPFGCVTNLALPSSPEEFHHHSQAPAFTQHYCQLQHLMEQRSQLLFLSEYARRTHLASCFVSQLASVLERTRLLLADREQPNSTWSLSLKALCLDMQVHVNHWHLLRTKARTDRGLRRVLFIRVETLASMRRTLNLLGSQAVWLMEQCIHTALRALAEAQPDRVPRDALVDLLCAVELFNQILQDKRSSGLDYGSDWLRNARPFPVERLMMILAQSQAKKAAEQLYTWSSQQSNLLNIANNPRFASSPAINTHTEAAVDEASRKPVHSRWSSNLPFASFISRDRECLDTLFQVLVTSTNLLAPHIPRNPALDLEDSMVVCRRASEGEERPLSRPRMPCRTVGLDLGQMKLFSHYKELLWREFGEAGARLFRYQSCSCALGSLNLWNEEALTLLVSWLRHSCSEDLVPEECKESLSNFCSHVLSTAAFTRWDEMMCVSLGSGLKEKCVPAVKHERCAVRTATMDLILQLFPPLHTVLKLLPGERGRRRLREAHLGLLCRSVVTVQASTVWVMSKAFQFLASWSLNKFLLITQGDLKDLKESVESLVTLSAAVGRDSDQRLIVQHTASLSQALTHLQAFSDLVLRTFSTDCKKMSVEIFQQTMPSAKHWRISHRTELPSRPSEYAACAAQSVIGTVMESIQTLPDEARVPALAEATTAFMEAWMEHILQQKIKFSIQGALQLKQDFDSIRELVRSEEYSLSEELLQKLLSLRVFHQVDNAIVCLLQQPVAKPYLPSRSWEPFRHCCPTSAQVMDQAAGSLQNLESMDVQAAWHQALTRAESALTPDLLTPPPESCESYLASAQQEWLDLRIHTGSRWKLPSLQCFSRAEP</sequence>
<keyword evidence="4" id="KW-1185">Reference proteome</keyword>
<feature type="compositionally biased region" description="Basic and acidic residues" evidence="1">
    <location>
        <begin position="9"/>
        <end position="21"/>
    </location>
</feature>
<reference evidence="3 4" key="1">
    <citation type="submission" date="2024-02" db="EMBL/GenBank/DDBJ databases">
        <title>Chromosome-level genome assembly of the Eurasian Minnow (Phoxinus phoxinus).</title>
        <authorList>
            <person name="Oriowo T.O."/>
            <person name="Martin S."/>
            <person name="Stange M."/>
            <person name="Chrysostomakis Y."/>
            <person name="Brown T."/>
            <person name="Winkler S."/>
            <person name="Kukowka S."/>
            <person name="Myers E.W."/>
            <person name="Bohne A."/>
        </authorList>
    </citation>
    <scope>NUCLEOTIDE SEQUENCE [LARGE SCALE GENOMIC DNA]</scope>
    <source>
        <strain evidence="3">ZFMK-TIS-60720</strain>
        <tissue evidence="3">Whole Organism</tissue>
    </source>
</reference>
<feature type="region of interest" description="Disordered" evidence="1">
    <location>
        <begin position="1"/>
        <end position="47"/>
    </location>
</feature>
<dbReference type="InterPro" id="IPR026700">
    <property type="entry name" value="CCDC142"/>
</dbReference>
<dbReference type="PANTHER" id="PTHR21436">
    <property type="entry name" value="COILED-COIL DOMAIN-CONTAINING PROTEIN 142"/>
    <property type="match status" value="1"/>
</dbReference>
<protein>
    <recommendedName>
        <fullName evidence="2">Coiled-coil protein 142 C-terminal domain-containing protein</fullName>
    </recommendedName>
</protein>
<organism evidence="3 4">
    <name type="scientific">Phoxinus phoxinus</name>
    <name type="common">Eurasian minnow</name>
    <dbReference type="NCBI Taxonomy" id="58324"/>
    <lineage>
        <taxon>Eukaryota</taxon>
        <taxon>Metazoa</taxon>
        <taxon>Chordata</taxon>
        <taxon>Craniata</taxon>
        <taxon>Vertebrata</taxon>
        <taxon>Euteleostomi</taxon>
        <taxon>Actinopterygii</taxon>
        <taxon>Neopterygii</taxon>
        <taxon>Teleostei</taxon>
        <taxon>Ostariophysi</taxon>
        <taxon>Cypriniformes</taxon>
        <taxon>Leuciscidae</taxon>
        <taxon>Phoxininae</taxon>
        <taxon>Phoxinus</taxon>
    </lineage>
</organism>
<dbReference type="EMBL" id="JAYKXH010000016">
    <property type="protein sequence ID" value="KAK7141777.1"/>
    <property type="molecule type" value="Genomic_DNA"/>
</dbReference>
<feature type="domain" description="Coiled-coil protein 142 C-terminal" evidence="2">
    <location>
        <begin position="491"/>
        <end position="939"/>
    </location>
</feature>
<dbReference type="InterPro" id="IPR055350">
    <property type="entry name" value="CCDC142_C"/>
</dbReference>
<dbReference type="Pfam" id="PF14923">
    <property type="entry name" value="CCDC142"/>
    <property type="match status" value="1"/>
</dbReference>
<comment type="caution">
    <text evidence="3">The sequence shown here is derived from an EMBL/GenBank/DDBJ whole genome shotgun (WGS) entry which is preliminary data.</text>
</comment>